<dbReference type="AlphaFoldDB" id="A0A9J7B1K7"/>
<feature type="chain" id="PRO_5039926258" evidence="1">
    <location>
        <begin position="26"/>
        <end position="171"/>
    </location>
</feature>
<accession>A0A9J7B1K7</accession>
<proteinExistence type="predicted"/>
<organism evidence="2 3">
    <name type="scientific">Nisaea acidiphila</name>
    <dbReference type="NCBI Taxonomy" id="1862145"/>
    <lineage>
        <taxon>Bacteria</taxon>
        <taxon>Pseudomonadati</taxon>
        <taxon>Pseudomonadota</taxon>
        <taxon>Alphaproteobacteria</taxon>
        <taxon>Rhodospirillales</taxon>
        <taxon>Thalassobaculaceae</taxon>
        <taxon>Nisaea</taxon>
    </lineage>
</organism>
<evidence type="ECO:0000256" key="1">
    <source>
        <dbReference type="SAM" id="SignalP"/>
    </source>
</evidence>
<dbReference type="PANTHER" id="PTHR34309">
    <property type="entry name" value="SLR1406 PROTEIN"/>
    <property type="match status" value="1"/>
</dbReference>
<gene>
    <name evidence="2" type="ORF">NUH88_07580</name>
</gene>
<keyword evidence="3" id="KW-1185">Reference proteome</keyword>
<sequence length="171" mass="17655">MKFNLLAAAAMAGLIALSFPRASTAQNAEAIFSTDSMKPEIALDLAKSALDICRAAGYQVAIAVVDRSGLTQVVLRDRFAGAHTVDTATRKAWTAVSFRTATLDLGTLVKESPVMAGLPDITNALVLGGGIPVQAAGNIVGGIGISGAPGADLDHECAEKAIEKFQDLLDF</sequence>
<reference evidence="2" key="1">
    <citation type="submission" date="2022-08" db="EMBL/GenBank/DDBJ databases">
        <title>Nisaea acidiphila sp. nov., isolated from a marine algal debris and emended description of the genus Nisaea Urios et al. 2008.</title>
        <authorList>
            <person name="Kwon K."/>
        </authorList>
    </citation>
    <scope>NUCLEOTIDE SEQUENCE</scope>
    <source>
        <strain evidence="2">MEBiC11861</strain>
    </source>
</reference>
<dbReference type="RefSeq" id="WP_257771107.1">
    <property type="nucleotide sequence ID" value="NZ_CP102480.1"/>
</dbReference>
<dbReference type="EMBL" id="CP102480">
    <property type="protein sequence ID" value="UUX51549.1"/>
    <property type="molecule type" value="Genomic_DNA"/>
</dbReference>
<evidence type="ECO:0000313" key="3">
    <source>
        <dbReference type="Proteomes" id="UP001060336"/>
    </source>
</evidence>
<evidence type="ECO:0000313" key="2">
    <source>
        <dbReference type="EMBL" id="UUX51549.1"/>
    </source>
</evidence>
<dbReference type="InterPro" id="IPR052517">
    <property type="entry name" value="GlcG_carb_metab_protein"/>
</dbReference>
<dbReference type="PANTHER" id="PTHR34309:SF10">
    <property type="entry name" value="SLR1406 PROTEIN"/>
    <property type="match status" value="1"/>
</dbReference>
<keyword evidence="1" id="KW-0732">Signal</keyword>
<dbReference type="Gene3D" id="3.30.450.150">
    <property type="entry name" value="Haem-degrading domain"/>
    <property type="match status" value="1"/>
</dbReference>
<dbReference type="Proteomes" id="UP001060336">
    <property type="component" value="Chromosome"/>
</dbReference>
<dbReference type="Pfam" id="PF03928">
    <property type="entry name" value="HbpS-like"/>
    <property type="match status" value="1"/>
</dbReference>
<feature type="signal peptide" evidence="1">
    <location>
        <begin position="1"/>
        <end position="25"/>
    </location>
</feature>
<protein>
    <submittedName>
        <fullName evidence="2">Heme-binding protein</fullName>
    </submittedName>
</protein>
<dbReference type="KEGG" id="naci:NUH88_07580"/>
<dbReference type="InterPro" id="IPR038084">
    <property type="entry name" value="PduO/GlcC-like_sf"/>
</dbReference>
<name>A0A9J7B1K7_9PROT</name>
<dbReference type="SUPFAM" id="SSF143744">
    <property type="entry name" value="GlcG-like"/>
    <property type="match status" value="1"/>
</dbReference>
<dbReference type="InterPro" id="IPR005624">
    <property type="entry name" value="PduO/GlcC-like"/>
</dbReference>